<reference evidence="3" key="1">
    <citation type="submission" date="2020-01" db="EMBL/GenBank/DDBJ databases">
        <authorList>
            <person name="Meier V. D."/>
            <person name="Meier V D."/>
        </authorList>
    </citation>
    <scope>NUCLEOTIDE SEQUENCE</scope>
    <source>
        <strain evidence="3">HLG_WM_MAG_07</strain>
    </source>
</reference>
<feature type="compositionally biased region" description="Basic and acidic residues" evidence="1">
    <location>
        <begin position="48"/>
        <end position="61"/>
    </location>
</feature>
<feature type="domain" description="EF-hand" evidence="2">
    <location>
        <begin position="43"/>
        <end position="69"/>
    </location>
</feature>
<evidence type="ECO:0000256" key="1">
    <source>
        <dbReference type="SAM" id="MobiDB-lite"/>
    </source>
</evidence>
<feature type="domain" description="EF-hand" evidence="2">
    <location>
        <begin position="70"/>
        <end position="105"/>
    </location>
</feature>
<proteinExistence type="predicted"/>
<feature type="region of interest" description="Disordered" evidence="1">
    <location>
        <begin position="18"/>
        <end position="83"/>
    </location>
</feature>
<dbReference type="AlphaFoldDB" id="A0A6S6SI39"/>
<dbReference type="EMBL" id="CACVAY010000013">
    <property type="protein sequence ID" value="CAA6803022.1"/>
    <property type="molecule type" value="Genomic_DNA"/>
</dbReference>
<gene>
    <name evidence="3" type="ORF">HELGO_WM10973</name>
</gene>
<sequence length="105" mass="11876">MKNVLFIIPLIVGLSACAPNNPQPSAKQGSGERSSQRPPKLNFASIDQNKDGKINLEEFTRAKPKSAGRKHRAEPTEIFNRIDLNNDGFLTPEELKQHRKQRRSR</sequence>
<dbReference type="InterPro" id="IPR011992">
    <property type="entry name" value="EF-hand-dom_pair"/>
</dbReference>
<evidence type="ECO:0000313" key="3">
    <source>
        <dbReference type="EMBL" id="CAA6803022.1"/>
    </source>
</evidence>
<feature type="compositionally biased region" description="Polar residues" evidence="1">
    <location>
        <begin position="18"/>
        <end position="37"/>
    </location>
</feature>
<dbReference type="SUPFAM" id="SSF47473">
    <property type="entry name" value="EF-hand"/>
    <property type="match status" value="1"/>
</dbReference>
<name>A0A6S6SI39_9GAMM</name>
<accession>A0A6S6SI39</accession>
<feature type="compositionally biased region" description="Basic residues" evidence="1">
    <location>
        <begin position="62"/>
        <end position="72"/>
    </location>
</feature>
<evidence type="ECO:0000259" key="2">
    <source>
        <dbReference type="PROSITE" id="PS50222"/>
    </source>
</evidence>
<dbReference type="Pfam" id="PF13202">
    <property type="entry name" value="EF-hand_5"/>
    <property type="match status" value="2"/>
</dbReference>
<dbReference type="InterPro" id="IPR002048">
    <property type="entry name" value="EF_hand_dom"/>
</dbReference>
<dbReference type="PROSITE" id="PS00018">
    <property type="entry name" value="EF_HAND_1"/>
    <property type="match status" value="2"/>
</dbReference>
<dbReference type="SMART" id="SM00054">
    <property type="entry name" value="EFh"/>
    <property type="match status" value="2"/>
</dbReference>
<dbReference type="GO" id="GO:0005509">
    <property type="term" value="F:calcium ion binding"/>
    <property type="evidence" value="ECO:0007669"/>
    <property type="project" value="InterPro"/>
</dbReference>
<organism evidence="3">
    <name type="scientific">uncultured Thiotrichaceae bacterium</name>
    <dbReference type="NCBI Taxonomy" id="298394"/>
    <lineage>
        <taxon>Bacteria</taxon>
        <taxon>Pseudomonadati</taxon>
        <taxon>Pseudomonadota</taxon>
        <taxon>Gammaproteobacteria</taxon>
        <taxon>Thiotrichales</taxon>
        <taxon>Thiotrichaceae</taxon>
        <taxon>environmental samples</taxon>
    </lineage>
</organism>
<protein>
    <recommendedName>
        <fullName evidence="2">EF-hand domain-containing protein</fullName>
    </recommendedName>
</protein>
<dbReference type="Gene3D" id="1.10.238.10">
    <property type="entry name" value="EF-hand"/>
    <property type="match status" value="1"/>
</dbReference>
<dbReference type="InterPro" id="IPR018247">
    <property type="entry name" value="EF_Hand_1_Ca_BS"/>
</dbReference>
<dbReference type="PROSITE" id="PS50222">
    <property type="entry name" value="EF_HAND_2"/>
    <property type="match status" value="2"/>
</dbReference>
<dbReference type="PROSITE" id="PS51257">
    <property type="entry name" value="PROKAR_LIPOPROTEIN"/>
    <property type="match status" value="1"/>
</dbReference>
<dbReference type="CDD" id="cd00051">
    <property type="entry name" value="EFh"/>
    <property type="match status" value="1"/>
</dbReference>